<reference evidence="4" key="1">
    <citation type="submission" date="2021-01" db="EMBL/GenBank/DDBJ databases">
        <title>Caligus Genome Assembly.</title>
        <authorList>
            <person name="Gallardo-Escarate C."/>
        </authorList>
    </citation>
    <scope>NUCLEOTIDE SEQUENCE [LARGE SCALE GENOMIC DNA]</scope>
</reference>
<proteinExistence type="predicted"/>
<evidence type="ECO:0000259" key="2">
    <source>
        <dbReference type="Pfam" id="PF17921"/>
    </source>
</evidence>
<dbReference type="AlphaFoldDB" id="A0A7T8H026"/>
<sequence length="52" mass="6184">MDGVVLYGSRVVIPLEMRKFVLDDLHVAHQGKERTLKRARQCVYWPIWQMTL</sequence>
<dbReference type="EMBL" id="CP045899">
    <property type="protein sequence ID" value="QQP40681.1"/>
    <property type="molecule type" value="Genomic_DNA"/>
</dbReference>
<dbReference type="Proteomes" id="UP000595437">
    <property type="component" value="Chromosome 10"/>
</dbReference>
<name>A0A7T8H026_CALRO</name>
<evidence type="ECO:0000256" key="1">
    <source>
        <dbReference type="ARBA" id="ARBA00012493"/>
    </source>
</evidence>
<gene>
    <name evidence="3" type="ORF">FKW44_014813</name>
</gene>
<protein>
    <recommendedName>
        <fullName evidence="1">RNA-directed DNA polymerase</fullName>
        <ecNumber evidence="1">2.7.7.49</ecNumber>
    </recommendedName>
</protein>
<dbReference type="Pfam" id="PF17921">
    <property type="entry name" value="Integrase_H2C2"/>
    <property type="match status" value="1"/>
</dbReference>
<dbReference type="PANTHER" id="PTHR37984:SF5">
    <property type="entry name" value="PROTEIN NYNRIN-LIKE"/>
    <property type="match status" value="1"/>
</dbReference>
<dbReference type="EC" id="2.7.7.49" evidence="1"/>
<dbReference type="PANTHER" id="PTHR37984">
    <property type="entry name" value="PROTEIN CBG26694"/>
    <property type="match status" value="1"/>
</dbReference>
<feature type="domain" description="Integrase zinc-binding" evidence="2">
    <location>
        <begin position="13"/>
        <end position="47"/>
    </location>
</feature>
<dbReference type="InterPro" id="IPR041588">
    <property type="entry name" value="Integrase_H2C2"/>
</dbReference>
<dbReference type="InterPro" id="IPR050951">
    <property type="entry name" value="Retrovirus_Pol_polyprotein"/>
</dbReference>
<dbReference type="Gene3D" id="1.10.340.70">
    <property type="match status" value="1"/>
</dbReference>
<keyword evidence="4" id="KW-1185">Reference proteome</keyword>
<organism evidence="3 4">
    <name type="scientific">Caligus rogercresseyi</name>
    <name type="common">Sea louse</name>
    <dbReference type="NCBI Taxonomy" id="217165"/>
    <lineage>
        <taxon>Eukaryota</taxon>
        <taxon>Metazoa</taxon>
        <taxon>Ecdysozoa</taxon>
        <taxon>Arthropoda</taxon>
        <taxon>Crustacea</taxon>
        <taxon>Multicrustacea</taxon>
        <taxon>Hexanauplia</taxon>
        <taxon>Copepoda</taxon>
        <taxon>Siphonostomatoida</taxon>
        <taxon>Caligidae</taxon>
        <taxon>Caligus</taxon>
    </lineage>
</organism>
<dbReference type="OrthoDB" id="10068564at2759"/>
<evidence type="ECO:0000313" key="4">
    <source>
        <dbReference type="Proteomes" id="UP000595437"/>
    </source>
</evidence>
<accession>A0A7T8H026</accession>
<evidence type="ECO:0000313" key="3">
    <source>
        <dbReference type="EMBL" id="QQP40681.1"/>
    </source>
</evidence>
<dbReference type="GO" id="GO:0003964">
    <property type="term" value="F:RNA-directed DNA polymerase activity"/>
    <property type="evidence" value="ECO:0007669"/>
    <property type="project" value="UniProtKB-EC"/>
</dbReference>